<evidence type="ECO:0000313" key="13">
    <source>
        <dbReference type="EMBL" id="MPN62798.1"/>
    </source>
</evidence>
<feature type="transmembrane region" description="Helical" evidence="12">
    <location>
        <begin position="136"/>
        <end position="156"/>
    </location>
</feature>
<evidence type="ECO:0000256" key="12">
    <source>
        <dbReference type="SAM" id="Phobius"/>
    </source>
</evidence>
<accession>A0A645JGG4</accession>
<dbReference type="EMBL" id="VSSQ01141359">
    <property type="protein sequence ID" value="MPN62798.1"/>
    <property type="molecule type" value="Genomic_DNA"/>
</dbReference>
<dbReference type="Gene3D" id="1.20.58.340">
    <property type="entry name" value="Magnesium transport protein CorA, transmembrane region"/>
    <property type="match status" value="2"/>
</dbReference>
<keyword evidence="4" id="KW-1003">Cell membrane</keyword>
<evidence type="ECO:0000256" key="6">
    <source>
        <dbReference type="ARBA" id="ARBA00022842"/>
    </source>
</evidence>
<keyword evidence="6" id="KW-0460">Magnesium</keyword>
<evidence type="ECO:0000256" key="2">
    <source>
        <dbReference type="ARBA" id="ARBA00009765"/>
    </source>
</evidence>
<keyword evidence="3" id="KW-0813">Transport</keyword>
<dbReference type="GO" id="GO:0015095">
    <property type="term" value="F:magnesium ion transmembrane transporter activity"/>
    <property type="evidence" value="ECO:0007669"/>
    <property type="project" value="TreeGrafter"/>
</dbReference>
<dbReference type="PANTHER" id="PTHR46494:SF1">
    <property type="entry name" value="CORA FAMILY METAL ION TRANSPORTER (EUROFUNG)"/>
    <property type="match status" value="1"/>
</dbReference>
<evidence type="ECO:0000256" key="4">
    <source>
        <dbReference type="ARBA" id="ARBA00022475"/>
    </source>
</evidence>
<evidence type="ECO:0000256" key="7">
    <source>
        <dbReference type="ARBA" id="ARBA00022989"/>
    </source>
</evidence>
<gene>
    <name evidence="13" type="primary">corA_54</name>
    <name evidence="13" type="ORF">SDC9_210551</name>
</gene>
<evidence type="ECO:0000256" key="8">
    <source>
        <dbReference type="ARBA" id="ARBA00023065"/>
    </source>
</evidence>
<comment type="subcellular location">
    <subcellularLocation>
        <location evidence="1">Cell membrane</location>
        <topology evidence="1">Multi-pass membrane protein</topology>
    </subcellularLocation>
</comment>
<dbReference type="SUPFAM" id="SSF143865">
    <property type="entry name" value="CorA soluble domain-like"/>
    <property type="match status" value="1"/>
</dbReference>
<comment type="caution">
    <text evidence="13">The sequence shown here is derived from an EMBL/GenBank/DDBJ whole genome shotgun (WGS) entry which is preliminary data.</text>
</comment>
<evidence type="ECO:0000256" key="9">
    <source>
        <dbReference type="ARBA" id="ARBA00023136"/>
    </source>
</evidence>
<dbReference type="Pfam" id="PF01544">
    <property type="entry name" value="CorA"/>
    <property type="match status" value="1"/>
</dbReference>
<keyword evidence="8" id="KW-0406">Ion transport</keyword>
<dbReference type="InterPro" id="IPR045861">
    <property type="entry name" value="CorA_cytoplasmic_dom"/>
</dbReference>
<keyword evidence="7 12" id="KW-1133">Transmembrane helix</keyword>
<protein>
    <submittedName>
        <fullName evidence="13">Cobalt/magnesium transport protein CorA</fullName>
    </submittedName>
</protein>
<feature type="transmembrane region" description="Helical" evidence="12">
    <location>
        <begin position="104"/>
        <end position="124"/>
    </location>
</feature>
<comment type="similarity">
    <text evidence="2">Belongs to the CorA metal ion transporter (MIT) (TC 1.A.35) family.</text>
</comment>
<comment type="function">
    <text evidence="11">Mediates influx of magnesium ions. Alternates between open and closed states. Activated by low cytoplasmic Mg(2+) levels. Inactive when cytoplasmic Mg(2+) levels are high.</text>
</comment>
<proteinExistence type="inferred from homology"/>
<evidence type="ECO:0000256" key="11">
    <source>
        <dbReference type="ARBA" id="ARBA00045497"/>
    </source>
</evidence>
<evidence type="ECO:0000256" key="1">
    <source>
        <dbReference type="ARBA" id="ARBA00004651"/>
    </source>
</evidence>
<organism evidence="13">
    <name type="scientific">bioreactor metagenome</name>
    <dbReference type="NCBI Taxonomy" id="1076179"/>
    <lineage>
        <taxon>unclassified sequences</taxon>
        <taxon>metagenomes</taxon>
        <taxon>ecological metagenomes</taxon>
    </lineage>
</organism>
<dbReference type="SUPFAM" id="SSF144083">
    <property type="entry name" value="Magnesium transport protein CorA, transmembrane region"/>
    <property type="match status" value="1"/>
</dbReference>
<dbReference type="GO" id="GO:0015087">
    <property type="term" value="F:cobalt ion transmembrane transporter activity"/>
    <property type="evidence" value="ECO:0007669"/>
    <property type="project" value="TreeGrafter"/>
</dbReference>
<dbReference type="GO" id="GO:0005886">
    <property type="term" value="C:plasma membrane"/>
    <property type="evidence" value="ECO:0007669"/>
    <property type="project" value="UniProtKB-SubCell"/>
</dbReference>
<keyword evidence="5 12" id="KW-0812">Transmembrane</keyword>
<sequence>MDDAQKYRPRQLRDPDQHMDLLVRMRKELQFLKGYIEPTQDIIEILEIDESDLIPERYDRYFMKLSLKADRLSSQLTNLQDTIAQVRESWQAQVDLSFNKTAKLFTVIASIFLPLTLIAGWYGMNFEFMPELNHPQGYLGVIFLSLMVVFGSLWWFRRKRYI</sequence>
<dbReference type="FunFam" id="1.20.58.340:FF:000004">
    <property type="entry name" value="Magnesium transport protein CorA"/>
    <property type="match status" value="1"/>
</dbReference>
<dbReference type="AlphaFoldDB" id="A0A645JGG4"/>
<dbReference type="InterPro" id="IPR002523">
    <property type="entry name" value="MgTranspt_CorA/ZnTranspt_ZntB"/>
</dbReference>
<dbReference type="GO" id="GO:0000287">
    <property type="term" value="F:magnesium ion binding"/>
    <property type="evidence" value="ECO:0007669"/>
    <property type="project" value="TreeGrafter"/>
</dbReference>
<reference evidence="13" key="1">
    <citation type="submission" date="2019-08" db="EMBL/GenBank/DDBJ databases">
        <authorList>
            <person name="Kucharzyk K."/>
            <person name="Murdoch R.W."/>
            <person name="Higgins S."/>
            <person name="Loffler F."/>
        </authorList>
    </citation>
    <scope>NUCLEOTIDE SEQUENCE</scope>
</reference>
<comment type="catalytic activity">
    <reaction evidence="10">
        <text>Mg(2+)(in) = Mg(2+)(out)</text>
        <dbReference type="Rhea" id="RHEA:29827"/>
        <dbReference type="ChEBI" id="CHEBI:18420"/>
    </reaction>
</comment>
<name>A0A645JGG4_9ZZZZ</name>
<evidence type="ECO:0000256" key="10">
    <source>
        <dbReference type="ARBA" id="ARBA00034269"/>
    </source>
</evidence>
<dbReference type="GO" id="GO:0050897">
    <property type="term" value="F:cobalt ion binding"/>
    <property type="evidence" value="ECO:0007669"/>
    <property type="project" value="TreeGrafter"/>
</dbReference>
<keyword evidence="9 12" id="KW-0472">Membrane</keyword>
<dbReference type="InterPro" id="IPR045863">
    <property type="entry name" value="CorA_TM1_TM2"/>
</dbReference>
<dbReference type="PANTHER" id="PTHR46494">
    <property type="entry name" value="CORA FAMILY METAL ION TRANSPORTER (EUROFUNG)"/>
    <property type="match status" value="1"/>
</dbReference>
<evidence type="ECO:0000256" key="5">
    <source>
        <dbReference type="ARBA" id="ARBA00022692"/>
    </source>
</evidence>
<evidence type="ECO:0000256" key="3">
    <source>
        <dbReference type="ARBA" id="ARBA00022448"/>
    </source>
</evidence>